<organism evidence="1">
    <name type="scientific">marine sediment metagenome</name>
    <dbReference type="NCBI Taxonomy" id="412755"/>
    <lineage>
        <taxon>unclassified sequences</taxon>
        <taxon>metagenomes</taxon>
        <taxon>ecological metagenomes</taxon>
    </lineage>
</organism>
<reference evidence="1" key="1">
    <citation type="journal article" date="2015" name="Nature">
        <title>Complex archaea that bridge the gap between prokaryotes and eukaryotes.</title>
        <authorList>
            <person name="Spang A."/>
            <person name="Saw J.H."/>
            <person name="Jorgensen S.L."/>
            <person name="Zaremba-Niedzwiedzka K."/>
            <person name="Martijn J."/>
            <person name="Lind A.E."/>
            <person name="van Eijk R."/>
            <person name="Schleper C."/>
            <person name="Guy L."/>
            <person name="Ettema T.J."/>
        </authorList>
    </citation>
    <scope>NUCLEOTIDE SEQUENCE</scope>
</reference>
<gene>
    <name evidence="1" type="ORF">LCGC14_2218480</name>
</gene>
<evidence type="ECO:0000313" key="1">
    <source>
        <dbReference type="EMBL" id="KKL59122.1"/>
    </source>
</evidence>
<dbReference type="EMBL" id="LAZR01029595">
    <property type="protein sequence ID" value="KKL59122.1"/>
    <property type="molecule type" value="Genomic_DNA"/>
</dbReference>
<protein>
    <submittedName>
        <fullName evidence="1">Uncharacterized protein</fullName>
    </submittedName>
</protein>
<feature type="non-terminal residue" evidence="1">
    <location>
        <position position="224"/>
    </location>
</feature>
<comment type="caution">
    <text evidence="1">The sequence shown here is derived from an EMBL/GenBank/DDBJ whole genome shotgun (WGS) entry which is preliminary data.</text>
</comment>
<accession>A0A0F9G799</accession>
<dbReference type="AlphaFoldDB" id="A0A0F9G799"/>
<proteinExistence type="predicted"/>
<sequence length="224" mass="23437">MATRDLFFNFIGDRKSLDRAAEGAGKTFGKLEKRVDKISRKMGQFGKGLTAGVTLPIIAAFKIGFDSLAENEVLLAQTNAVIESMGGAAGKTADEVFDLANEISAMSGLAHENVVEGENMLLTFGNITNQLGEGNDVFDQTTRIMADMSVATGQEMTGSALLLGKALNDPIAGLSALTRVGITFTDAQKDQIKALAESGDVMGAQKIILGELEKQFGGSAAALG</sequence>
<name>A0A0F9G799_9ZZZZ</name>